<sequence>MGATHHLVLNVRFRESKSTVKVKSVLKPMGAFSIYVCGLGDVRALFLEVSE</sequence>
<dbReference type="Proteomes" id="UP000303581">
    <property type="component" value="Unassembled WGS sequence"/>
</dbReference>
<proteinExistence type="predicted"/>
<comment type="caution">
    <text evidence="1">The sequence shown here is derived from an EMBL/GenBank/DDBJ whole genome shotgun (WGS) entry which is preliminary data.</text>
</comment>
<evidence type="ECO:0000313" key="2">
    <source>
        <dbReference type="Proteomes" id="UP000303581"/>
    </source>
</evidence>
<accession>A0A480B7C5</accession>
<organism evidence="1 2">
    <name type="scientific">Veillonella tobetsuensis</name>
    <dbReference type="NCBI Taxonomy" id="1110546"/>
    <lineage>
        <taxon>Bacteria</taxon>
        <taxon>Bacillati</taxon>
        <taxon>Bacillota</taxon>
        <taxon>Negativicutes</taxon>
        <taxon>Veillonellales</taxon>
        <taxon>Veillonellaceae</taxon>
        <taxon>Veillonella</taxon>
    </lineage>
</organism>
<keyword evidence="2" id="KW-1185">Reference proteome</keyword>
<name>A0A480B7C5_9FIRM</name>
<gene>
    <name evidence="1" type="ORF">PAGU1579_10430</name>
</gene>
<dbReference type="EMBL" id="BJCR01000029">
    <property type="protein sequence ID" value="GCL69274.1"/>
    <property type="molecule type" value="Genomic_DNA"/>
</dbReference>
<evidence type="ECO:0000313" key="1">
    <source>
        <dbReference type="EMBL" id="GCL69274.1"/>
    </source>
</evidence>
<reference evidence="1 2" key="1">
    <citation type="submission" date="2019-03" db="EMBL/GenBank/DDBJ databases">
        <title>Draft genome sequences of two Veillonella tobetsuensis clinical isolates from intraoperative bronchial fluids of elderly patients with pulmonary carcinoma.</title>
        <authorList>
            <person name="Akiyama T."/>
        </authorList>
    </citation>
    <scope>NUCLEOTIDE SEQUENCE [LARGE SCALE GENOMIC DNA]</scope>
    <source>
        <strain evidence="1 2">PAGU 1579</strain>
    </source>
</reference>
<dbReference type="AlphaFoldDB" id="A0A480B7C5"/>
<protein>
    <submittedName>
        <fullName evidence="1">Uncharacterized protein</fullName>
    </submittedName>
</protein>